<dbReference type="InterPro" id="IPR001611">
    <property type="entry name" value="Leu-rich_rpt"/>
</dbReference>
<dbReference type="SUPFAM" id="SSF52058">
    <property type="entry name" value="L domain-like"/>
    <property type="match status" value="2"/>
</dbReference>
<keyword evidence="1" id="KW-0433">Leucine-rich repeat</keyword>
<dbReference type="PANTHER" id="PTHR45712">
    <property type="entry name" value="AGAP008170-PA"/>
    <property type="match status" value="1"/>
</dbReference>
<dbReference type="SMART" id="SM00369">
    <property type="entry name" value="LRR_TYP"/>
    <property type="match status" value="7"/>
</dbReference>
<dbReference type="HOGENOM" id="CLU_000288_18_6_1"/>
<protein>
    <recommendedName>
        <fullName evidence="4">LRRCT domain-containing protein</fullName>
    </recommendedName>
</protein>
<dbReference type="InterPro" id="IPR003591">
    <property type="entry name" value="Leu-rich_rpt_typical-subtyp"/>
</dbReference>
<dbReference type="InterPro" id="IPR032675">
    <property type="entry name" value="LRR_dom_sf"/>
</dbReference>
<dbReference type="Pfam" id="PF13855">
    <property type="entry name" value="LRR_8"/>
    <property type="match status" value="3"/>
</dbReference>
<keyword evidence="3" id="KW-0677">Repeat</keyword>
<dbReference type="Proteomes" id="UP000007875">
    <property type="component" value="Unassembled WGS sequence"/>
</dbReference>
<dbReference type="AlphaFoldDB" id="H2YIX6"/>
<dbReference type="PRINTS" id="PR00019">
    <property type="entry name" value="LEURICHRPT"/>
</dbReference>
<evidence type="ECO:0000313" key="5">
    <source>
        <dbReference type="Ensembl" id="ENSCSAVP00000005275.1"/>
    </source>
</evidence>
<reference evidence="5" key="3">
    <citation type="submission" date="2025-09" db="UniProtKB">
        <authorList>
            <consortium name="Ensembl"/>
        </authorList>
    </citation>
    <scope>IDENTIFICATION</scope>
</reference>
<evidence type="ECO:0000259" key="4">
    <source>
        <dbReference type="SMART" id="SM00082"/>
    </source>
</evidence>
<dbReference type="InterPro" id="IPR050333">
    <property type="entry name" value="SLRP"/>
</dbReference>
<evidence type="ECO:0000256" key="2">
    <source>
        <dbReference type="ARBA" id="ARBA00022729"/>
    </source>
</evidence>
<accession>H2YIX6</accession>
<reference evidence="5" key="2">
    <citation type="submission" date="2025-08" db="UniProtKB">
        <authorList>
            <consortium name="Ensembl"/>
        </authorList>
    </citation>
    <scope>IDENTIFICATION</scope>
</reference>
<proteinExistence type="predicted"/>
<dbReference type="OMA" id="CDCYLTY"/>
<keyword evidence="6" id="KW-1185">Reference proteome</keyword>
<evidence type="ECO:0000256" key="3">
    <source>
        <dbReference type="ARBA" id="ARBA00022737"/>
    </source>
</evidence>
<dbReference type="InterPro" id="IPR000483">
    <property type="entry name" value="Cys-rich_flank_reg_C"/>
</dbReference>
<dbReference type="PANTHER" id="PTHR45712:SF27">
    <property type="entry name" value="LRRNT DOMAIN-CONTAINING PROTEIN"/>
    <property type="match status" value="1"/>
</dbReference>
<evidence type="ECO:0000313" key="6">
    <source>
        <dbReference type="Proteomes" id="UP000007875"/>
    </source>
</evidence>
<dbReference type="GeneTree" id="ENSGT00940000161826"/>
<dbReference type="Gene3D" id="3.80.10.10">
    <property type="entry name" value="Ribonuclease Inhibitor"/>
    <property type="match status" value="1"/>
</dbReference>
<keyword evidence="2" id="KW-0732">Signal</keyword>
<dbReference type="eggNOG" id="ENOG502QWDS">
    <property type="taxonomic scope" value="Eukaryota"/>
</dbReference>
<dbReference type="SMART" id="SM00082">
    <property type="entry name" value="LRRCT"/>
    <property type="match status" value="1"/>
</dbReference>
<dbReference type="Ensembl" id="ENSCSAVT00000005346.1">
    <property type="protein sequence ID" value="ENSCSAVP00000005275.1"/>
    <property type="gene ID" value="ENSCSAVG00000003145.1"/>
</dbReference>
<dbReference type="GO" id="GO:0005615">
    <property type="term" value="C:extracellular space"/>
    <property type="evidence" value="ECO:0007669"/>
    <property type="project" value="TreeGrafter"/>
</dbReference>
<evidence type="ECO:0000256" key="1">
    <source>
        <dbReference type="ARBA" id="ARBA00022614"/>
    </source>
</evidence>
<reference evidence="6" key="1">
    <citation type="submission" date="2003-08" db="EMBL/GenBank/DDBJ databases">
        <authorList>
            <person name="Birren B."/>
            <person name="Nusbaum C."/>
            <person name="Abebe A."/>
            <person name="Abouelleil A."/>
            <person name="Adekoya E."/>
            <person name="Ait-zahra M."/>
            <person name="Allen N."/>
            <person name="Allen T."/>
            <person name="An P."/>
            <person name="Anderson M."/>
            <person name="Anderson S."/>
            <person name="Arachchi H."/>
            <person name="Armbruster J."/>
            <person name="Bachantsang P."/>
            <person name="Baldwin J."/>
            <person name="Barry A."/>
            <person name="Bayul T."/>
            <person name="Blitshsteyn B."/>
            <person name="Bloom T."/>
            <person name="Blye J."/>
            <person name="Boguslavskiy L."/>
            <person name="Borowsky M."/>
            <person name="Boukhgalter B."/>
            <person name="Brunache A."/>
            <person name="Butler J."/>
            <person name="Calixte N."/>
            <person name="Calvo S."/>
            <person name="Camarata J."/>
            <person name="Campo K."/>
            <person name="Chang J."/>
            <person name="Cheshatsang Y."/>
            <person name="Citroen M."/>
            <person name="Collymore A."/>
            <person name="Considine T."/>
            <person name="Cook A."/>
            <person name="Cooke P."/>
            <person name="Corum B."/>
            <person name="Cuomo C."/>
            <person name="David R."/>
            <person name="Dawoe T."/>
            <person name="Degray S."/>
            <person name="Dodge S."/>
            <person name="Dooley K."/>
            <person name="Dorje P."/>
            <person name="Dorjee K."/>
            <person name="Dorris L."/>
            <person name="Duffey N."/>
            <person name="Dupes A."/>
            <person name="Elkins T."/>
            <person name="Engels R."/>
            <person name="Erickson J."/>
            <person name="Farina A."/>
            <person name="Faro S."/>
            <person name="Ferreira P."/>
            <person name="Fischer H."/>
            <person name="Fitzgerald M."/>
            <person name="Foley K."/>
            <person name="Gage D."/>
            <person name="Galagan J."/>
            <person name="Gearin G."/>
            <person name="Gnerre S."/>
            <person name="Gnirke A."/>
            <person name="Goyette A."/>
            <person name="Graham J."/>
            <person name="Grandbois E."/>
            <person name="Gyaltsen K."/>
            <person name="Hafez N."/>
            <person name="Hagopian D."/>
            <person name="Hagos B."/>
            <person name="Hall J."/>
            <person name="Hatcher B."/>
            <person name="Heller A."/>
            <person name="Higgins H."/>
            <person name="Honan T."/>
            <person name="Horn A."/>
            <person name="Houde N."/>
            <person name="Hughes L."/>
            <person name="Hulme W."/>
            <person name="Husby E."/>
            <person name="Iliev I."/>
            <person name="Jaffe D."/>
            <person name="Jones C."/>
            <person name="Kamal M."/>
            <person name="Kamat A."/>
            <person name="Kamvysselis M."/>
            <person name="Karlsson E."/>
            <person name="Kells C."/>
            <person name="Kieu A."/>
            <person name="Kisner P."/>
            <person name="Kodira C."/>
            <person name="Kulbokas E."/>
            <person name="Labutti K."/>
            <person name="Lama D."/>
            <person name="Landers T."/>
            <person name="Leger J."/>
            <person name="Levine S."/>
            <person name="Lewis D."/>
            <person name="Lewis T."/>
            <person name="Lindblad-toh K."/>
            <person name="Liu X."/>
            <person name="Lokyitsang T."/>
            <person name="Lokyitsang Y."/>
            <person name="Lucien O."/>
            <person name="Lui A."/>
            <person name="Ma L.J."/>
            <person name="Mabbitt R."/>
            <person name="Macdonald J."/>
            <person name="Maclean C."/>
            <person name="Major J."/>
            <person name="Manning J."/>
            <person name="Marabella R."/>
            <person name="Maru K."/>
            <person name="Matthews C."/>
            <person name="Mauceli E."/>
            <person name="Mccarthy M."/>
            <person name="Mcdonough S."/>
            <person name="Mcghee T."/>
            <person name="Meldrim J."/>
            <person name="Meneus L."/>
            <person name="Mesirov J."/>
            <person name="Mihalev A."/>
            <person name="Mihova T."/>
            <person name="Mikkelsen T."/>
            <person name="Mlenga V."/>
            <person name="Moru K."/>
            <person name="Mozes J."/>
            <person name="Mulrain L."/>
            <person name="Munson G."/>
            <person name="Naylor J."/>
            <person name="Newes C."/>
            <person name="Nguyen C."/>
            <person name="Nguyen N."/>
            <person name="Nguyen T."/>
            <person name="Nicol R."/>
            <person name="Nielsen C."/>
            <person name="Nizzari M."/>
            <person name="Norbu C."/>
            <person name="Norbu N."/>
            <person name="O'donnell P."/>
            <person name="Okoawo O."/>
            <person name="O'leary S."/>
            <person name="Omotosho B."/>
            <person name="O'neill K."/>
            <person name="Osman S."/>
            <person name="Parker S."/>
            <person name="Perrin D."/>
            <person name="Phunkhang P."/>
            <person name="Piqani B."/>
            <person name="Purcell S."/>
            <person name="Rachupka T."/>
            <person name="Ramasamy U."/>
            <person name="Rameau R."/>
            <person name="Ray V."/>
            <person name="Raymond C."/>
            <person name="Retta R."/>
            <person name="Richardson S."/>
            <person name="Rise C."/>
            <person name="Rodriguez J."/>
            <person name="Rogers J."/>
            <person name="Rogov P."/>
            <person name="Rutman M."/>
            <person name="Schupbach R."/>
            <person name="Seaman C."/>
            <person name="Settipalli S."/>
            <person name="Sharpe T."/>
            <person name="Sheridan J."/>
            <person name="Sherpa N."/>
            <person name="Shi J."/>
            <person name="Smirnov S."/>
            <person name="Smith C."/>
            <person name="Sougnez C."/>
            <person name="Spencer B."/>
            <person name="Stalker J."/>
            <person name="Stange-thomann N."/>
            <person name="Stavropoulos S."/>
            <person name="Stetson K."/>
            <person name="Stone C."/>
            <person name="Stone S."/>
            <person name="Stubbs M."/>
            <person name="Talamas J."/>
            <person name="Tchuinga P."/>
            <person name="Tenzing P."/>
            <person name="Tesfaye S."/>
            <person name="Theodore J."/>
            <person name="Thoulutsang Y."/>
            <person name="Topham K."/>
            <person name="Towey S."/>
            <person name="Tsamla T."/>
            <person name="Tsomo N."/>
            <person name="Vallee D."/>
            <person name="Vassiliev H."/>
            <person name="Venkataraman V."/>
            <person name="Vinson J."/>
            <person name="Vo A."/>
            <person name="Wade C."/>
            <person name="Wang S."/>
            <person name="Wangchuk T."/>
            <person name="Wangdi T."/>
            <person name="Whittaker C."/>
            <person name="Wilkinson J."/>
            <person name="Wu Y."/>
            <person name="Wyman D."/>
            <person name="Yadav S."/>
            <person name="Yang S."/>
            <person name="Yang X."/>
            <person name="Yeager S."/>
            <person name="Yee E."/>
            <person name="Young G."/>
            <person name="Zainoun J."/>
            <person name="Zembeck L."/>
            <person name="Zimmer A."/>
            <person name="Zody M."/>
            <person name="Lander E."/>
        </authorList>
    </citation>
    <scope>NUCLEOTIDE SEQUENCE [LARGE SCALE GENOMIC DNA]</scope>
</reference>
<organism evidence="5 6">
    <name type="scientific">Ciona savignyi</name>
    <name type="common">Pacific transparent sea squirt</name>
    <dbReference type="NCBI Taxonomy" id="51511"/>
    <lineage>
        <taxon>Eukaryota</taxon>
        <taxon>Metazoa</taxon>
        <taxon>Chordata</taxon>
        <taxon>Tunicata</taxon>
        <taxon>Ascidiacea</taxon>
        <taxon>Phlebobranchia</taxon>
        <taxon>Cionidae</taxon>
        <taxon>Ciona</taxon>
    </lineage>
</organism>
<name>H2YIX6_CIOSA</name>
<dbReference type="STRING" id="51511.ENSCSAVP00000005275"/>
<dbReference type="InParanoid" id="H2YIX6"/>
<feature type="domain" description="LRRCT" evidence="4">
    <location>
        <begin position="283"/>
        <end position="324"/>
    </location>
</feature>
<sequence length="324" mass="36322">ACPRHCRCDRRNNVYCNEKGFTYVPYGIPVQTHSLYLYRNNVTNGPTTNSNLEQLVNLRKLDMHHNDLKSFPIGLPSTLQLIYFQKNDIKYIGRNSLNGLSNLNELHLDENNITNKGLSPVAFKDATSLMELVLTNNLLTAVPEGLPASLRVLRLDNNMIQHVSINSLRPLTRLIRLDLSANAIQQTFVEPRAFSGLIRLQTLDISSNQLAQIPKDLPDNLEELLLSLNRIEYLFSTSSDAHGSLRGLASLSKLDLSSNMLKSVQTGTFDGLARLRTCELQNNPWQCDCYLTYLKQWLQSTQATLSGERNTLCASPSAFSGVTL</sequence>